<dbReference type="Pfam" id="PF19263">
    <property type="entry name" value="DUF5906"/>
    <property type="match status" value="1"/>
</dbReference>
<accession>A0A073HYS6</accession>
<feature type="domain" description="NrS-1 polymerase-like helicase" evidence="2">
    <location>
        <begin position="161"/>
        <end position="262"/>
    </location>
</feature>
<dbReference type="InterPro" id="IPR045455">
    <property type="entry name" value="NrS-1_pol-like_helicase"/>
</dbReference>
<protein>
    <recommendedName>
        <fullName evidence="2">NrS-1 polymerase-like helicase domain-containing protein</fullName>
    </recommendedName>
</protein>
<sequence length="336" mass="38468">MKNSKTLELLRGDNQYFGAFIQTFVEVAQRSRLTDQKQTRISKEELVKQVIRGNAGGSIQDVKDYYEDSVGDIGKLVQIVNHSNHLKTHLKFFKQIGQSQIVQLSKIEQLQSYLETVKSKGQAAPVIEDDFMVRCNYQEVVESLLKVIFRKCENKMNAVWLYGDPDRGKTTIAKMLEQIFITERFQESPSQFQITTGRIEKKPSIVIMNEINHRQFFSKNNIAAMKSFLEGEGYPVNRKFEDPEIKYQGCQVFITSNSLPFDRIPMIDKEAFLTRVTLIELHKDIREVGKPFPFTTAQLAQYFLKRLQIDGDVPGEAGQTCEDTTVDNGEDEGGTQ</sequence>
<evidence type="ECO:0000313" key="3">
    <source>
        <dbReference type="EMBL" id="KEJ82400.1"/>
    </source>
</evidence>
<gene>
    <name evidence="3" type="ORF">OXYTRIMIC_111</name>
</gene>
<feature type="region of interest" description="Disordered" evidence="1">
    <location>
        <begin position="314"/>
        <end position="336"/>
    </location>
</feature>
<organism evidence="3 4">
    <name type="scientific">Oxytricha trifallax</name>
    <dbReference type="NCBI Taxonomy" id="1172189"/>
    <lineage>
        <taxon>Eukaryota</taxon>
        <taxon>Sar</taxon>
        <taxon>Alveolata</taxon>
        <taxon>Ciliophora</taxon>
        <taxon>Intramacronucleata</taxon>
        <taxon>Spirotrichea</taxon>
        <taxon>Stichotrichia</taxon>
        <taxon>Sporadotrichida</taxon>
        <taxon>Oxytrichidae</taxon>
        <taxon>Oxytrichinae</taxon>
        <taxon>Oxytricha</taxon>
    </lineage>
</organism>
<evidence type="ECO:0000313" key="4">
    <source>
        <dbReference type="Proteomes" id="UP000053232"/>
    </source>
</evidence>
<name>A0A073HYS6_9SPIT</name>
<dbReference type="AlphaFoldDB" id="A0A073HYS6"/>
<dbReference type="EMBL" id="ARYC01022569">
    <property type="protein sequence ID" value="KEJ82400.1"/>
    <property type="molecule type" value="Genomic_DNA"/>
</dbReference>
<proteinExistence type="predicted"/>
<comment type="caution">
    <text evidence="3">The sequence shown here is derived from an EMBL/GenBank/DDBJ whole genome shotgun (WGS) entry which is preliminary data.</text>
</comment>
<feature type="compositionally biased region" description="Acidic residues" evidence="1">
    <location>
        <begin position="324"/>
        <end position="336"/>
    </location>
</feature>
<reference evidence="4" key="1">
    <citation type="journal article" date="2014" name="Cell">
        <title>The Architecture of a Scrambled Genome Reveals Massive Levels of Genomic Rearrangement during Development.</title>
        <authorList>
            <person name="Chen X."/>
            <person name="Bracht J.R."/>
            <person name="Goldman A.D."/>
            <person name="Dolzhenko E."/>
            <person name="Clay D.M."/>
            <person name="Swart E.C."/>
            <person name="Perlman D.H."/>
            <person name="Doak T.G."/>
            <person name="Stuart A."/>
            <person name="Amemiya C.T."/>
            <person name="Sebra R.P."/>
            <person name="Landweber L.F."/>
        </authorList>
    </citation>
    <scope>NUCLEOTIDE SEQUENCE [LARGE SCALE GENOMIC DNA]</scope>
    <source>
        <strain evidence="4">JRB310</strain>
    </source>
</reference>
<dbReference type="Proteomes" id="UP000053232">
    <property type="component" value="Unassembled WGS sequence"/>
</dbReference>
<dbReference type="InterPro" id="IPR027417">
    <property type="entry name" value="P-loop_NTPase"/>
</dbReference>
<dbReference type="Gene3D" id="3.40.50.300">
    <property type="entry name" value="P-loop containing nucleotide triphosphate hydrolases"/>
    <property type="match status" value="1"/>
</dbReference>
<evidence type="ECO:0000259" key="2">
    <source>
        <dbReference type="Pfam" id="PF19263"/>
    </source>
</evidence>
<keyword evidence="4" id="KW-1185">Reference proteome</keyword>
<evidence type="ECO:0000256" key="1">
    <source>
        <dbReference type="SAM" id="MobiDB-lite"/>
    </source>
</evidence>
<dbReference type="SUPFAM" id="SSF52540">
    <property type="entry name" value="P-loop containing nucleoside triphosphate hydrolases"/>
    <property type="match status" value="1"/>
</dbReference>